<dbReference type="Ensembl" id="ENSACLT00000045627.1">
    <property type="protein sequence ID" value="ENSACLP00000074712.1"/>
    <property type="gene ID" value="ENSACLG00000000741.2"/>
</dbReference>
<dbReference type="InterPro" id="IPR039478">
    <property type="entry name" value="FAM184A/B_N"/>
</dbReference>
<dbReference type="AlphaFoldDB" id="A0AAX7V0X4"/>
<feature type="coiled-coil region" evidence="2">
    <location>
        <begin position="347"/>
        <end position="437"/>
    </location>
</feature>
<evidence type="ECO:0000256" key="1">
    <source>
        <dbReference type="ARBA" id="ARBA00023054"/>
    </source>
</evidence>
<feature type="region of interest" description="Disordered" evidence="3">
    <location>
        <begin position="581"/>
        <end position="608"/>
    </location>
</feature>
<reference evidence="5 6" key="1">
    <citation type="submission" date="2018-05" db="EMBL/GenBank/DDBJ databases">
        <authorList>
            <person name="Datahose"/>
        </authorList>
    </citation>
    <scope>NUCLEOTIDE SEQUENCE</scope>
</reference>
<organism evidence="5 6">
    <name type="scientific">Astatotilapia calliptera</name>
    <name type="common">Eastern happy</name>
    <name type="synonym">Chromis callipterus</name>
    <dbReference type="NCBI Taxonomy" id="8154"/>
    <lineage>
        <taxon>Eukaryota</taxon>
        <taxon>Metazoa</taxon>
        <taxon>Chordata</taxon>
        <taxon>Craniata</taxon>
        <taxon>Vertebrata</taxon>
        <taxon>Euteleostomi</taxon>
        <taxon>Actinopterygii</taxon>
        <taxon>Neopterygii</taxon>
        <taxon>Teleostei</taxon>
        <taxon>Neoteleostei</taxon>
        <taxon>Acanthomorphata</taxon>
        <taxon>Ovalentaria</taxon>
        <taxon>Cichlomorphae</taxon>
        <taxon>Cichliformes</taxon>
        <taxon>Cichlidae</taxon>
        <taxon>African cichlids</taxon>
        <taxon>Pseudocrenilabrinae</taxon>
        <taxon>Haplochromini</taxon>
        <taxon>Astatotilapia</taxon>
    </lineage>
</organism>
<feature type="coiled-coil region" evidence="2">
    <location>
        <begin position="59"/>
        <end position="136"/>
    </location>
</feature>
<dbReference type="PANTHER" id="PTHR18870:SF7">
    <property type="entry name" value="PROTEIN FAM184A"/>
    <property type="match status" value="1"/>
</dbReference>
<feature type="compositionally biased region" description="Basic and acidic residues" evidence="3">
    <location>
        <begin position="581"/>
        <end position="590"/>
    </location>
</feature>
<sequence length="1045" mass="121542">MATGSGWQQRYCPAGQGKFSTSSASSMSFQSGIAMEYTQDLHLKMSKKIAQLTKVIYALNTKNDEHEAAIATLKEAHEEEVQQILSETREKILQYKSKISDEMDLKKRIQSLEESMELHERMKRQALAEFESYRQRVEDMQLCTEAQHTQRVVSMSREVEEMRRSFEEKLRTFSQAQAQFEQEKRATLEELKAEHRQEIQELLRSHQSQNANYSKDQEKLVQLHKAEVDSLTERVEELKQDKKRLVEEYEAKLSKAQAFYERELEAMKRTQQLTADNLLAWKRTEAELRREFQTQEAALQKTLGKLRAELARVSDEARENRERSYKLQSSLNTAESTVKVSDLTKQLDEVTQNSEIVEIRQKEAECELEAARDRVQQQATEILLKASQISSLQATQMTQEAAIRDLDNERNRLKDKVVRMEEEREALQSQGQALDERQKQQLQALEKVRVCDGEVFCIHVGQEAALLFSLPHSVCLSSLQVSRLQQEVQQGENDIKTAEGQISTLKEAQDKLLEELDATRARLRETSNLLTALQTQKRQHEAKLITTKEEEKHKMDKMALELELKWTETLRQECKKLREELKEEHEEDKNSALAQLAQSKEQELSNARESWQRKVEDLLEQISLLKQSLEMQLSQSQSSLQQLQHQFSQEREHLRMQLEELQTEHQRRQHRLQEAHRCAMQDMEHARQRDLKERLRHHHHAELQSLREAHRQSIETLKQQSEQELQTLRFELEDEGKAMLASLRSELNHIHASAIEHLRQTHQHESAAAKAELEKTIENNRTQERELLGRISELQEEVTRRKNHIAQLDHQIHTLNENISTLTKELELKGKEVLKIRSEANQQIRAHEQELTKRHERELAELSAVHSRETQNMLSDFNKAQELLKDKISALQILLEGTEDKFRNRESRPEDLQLIAELKDMVSERETLVKKLVDDKKFYQLELVNRETNFNKVFTASPNVGVINPLIKQKRKNEKTAASRLSSSPNVRALEGAGMGMGLVGTGSEPIPNSPLHHLELNSNKPLQRINYPITGLRSTFTEVSRGQR</sequence>
<feature type="coiled-coil region" evidence="2">
    <location>
        <begin position="296"/>
        <end position="323"/>
    </location>
</feature>
<feature type="coiled-coil region" evidence="2">
    <location>
        <begin position="700"/>
        <end position="738"/>
    </location>
</feature>
<dbReference type="Proteomes" id="UP000265100">
    <property type="component" value="Chromosome 15"/>
</dbReference>
<evidence type="ECO:0000313" key="5">
    <source>
        <dbReference type="Ensembl" id="ENSACLP00000074712.1"/>
    </source>
</evidence>
<dbReference type="PANTHER" id="PTHR18870">
    <property type="entry name" value="PROTEIN TAG-278-RELATED"/>
    <property type="match status" value="1"/>
</dbReference>
<dbReference type="GeneTree" id="ENSGT00530000063669"/>
<protein>
    <recommendedName>
        <fullName evidence="4">Protein FAM184A/B N-terminal domain-containing protein</fullName>
    </recommendedName>
</protein>
<accession>A0AAX7V0X4</accession>
<evidence type="ECO:0000256" key="2">
    <source>
        <dbReference type="SAM" id="Coils"/>
    </source>
</evidence>
<dbReference type="Pfam" id="PF15665">
    <property type="entry name" value="FAM184"/>
    <property type="match status" value="1"/>
</dbReference>
<evidence type="ECO:0000259" key="4">
    <source>
        <dbReference type="Pfam" id="PF15665"/>
    </source>
</evidence>
<keyword evidence="6" id="KW-1185">Reference proteome</keyword>
<feature type="coiled-coil region" evidence="2">
    <location>
        <begin position="178"/>
        <end position="255"/>
    </location>
</feature>
<name>A0AAX7V0X4_ASTCA</name>
<reference evidence="5" key="4">
    <citation type="submission" date="2025-09" db="UniProtKB">
        <authorList>
            <consortium name="Ensembl"/>
        </authorList>
    </citation>
    <scope>IDENTIFICATION</scope>
</reference>
<feature type="domain" description="Protein FAM184A/B N-terminal" evidence="4">
    <location>
        <begin position="55"/>
        <end position="265"/>
    </location>
</feature>
<keyword evidence="1 2" id="KW-0175">Coiled coil</keyword>
<reference evidence="5" key="3">
    <citation type="submission" date="2025-08" db="UniProtKB">
        <authorList>
            <consortium name="Ensembl"/>
        </authorList>
    </citation>
    <scope>IDENTIFICATION</scope>
</reference>
<feature type="coiled-coil region" evidence="2">
    <location>
        <begin position="766"/>
        <end position="857"/>
    </location>
</feature>
<evidence type="ECO:0000313" key="6">
    <source>
        <dbReference type="Proteomes" id="UP000265100"/>
    </source>
</evidence>
<feature type="compositionally biased region" description="Polar residues" evidence="3">
    <location>
        <begin position="592"/>
        <end position="608"/>
    </location>
</feature>
<gene>
    <name evidence="5" type="primary">FAM184A</name>
</gene>
<evidence type="ECO:0000256" key="3">
    <source>
        <dbReference type="SAM" id="MobiDB-lite"/>
    </source>
</evidence>
<proteinExistence type="predicted"/>
<reference evidence="6" key="2">
    <citation type="submission" date="2023-03" db="EMBL/GenBank/DDBJ databases">
        <authorList>
            <consortium name="Wellcome Sanger Institute Data Sharing"/>
        </authorList>
    </citation>
    <scope>NUCLEOTIDE SEQUENCE [LARGE SCALE GENOMIC DNA]</scope>
</reference>